<reference evidence="2 3" key="1">
    <citation type="journal article" date="2023" name="bioRxiv">
        <title>Conserved and derived expression patterns and positive selection on dental genes reveal complex evolutionary context of ever-growing rodent molars.</title>
        <authorList>
            <person name="Calamari Z.T."/>
            <person name="Song A."/>
            <person name="Cohen E."/>
            <person name="Akter M."/>
            <person name="Roy R.D."/>
            <person name="Hallikas O."/>
            <person name="Christensen M.M."/>
            <person name="Li P."/>
            <person name="Marangoni P."/>
            <person name="Jernvall J."/>
            <person name="Klein O.D."/>
        </authorList>
    </citation>
    <scope>NUCLEOTIDE SEQUENCE [LARGE SCALE GENOMIC DNA]</scope>
    <source>
        <strain evidence="2">V071</strain>
    </source>
</reference>
<name>A0AAW0H1A9_MYOGA</name>
<dbReference type="Proteomes" id="UP001488838">
    <property type="component" value="Unassembled WGS sequence"/>
</dbReference>
<gene>
    <name evidence="2" type="ORF">U0070_005268</name>
</gene>
<comment type="caution">
    <text evidence="2">The sequence shown here is derived from an EMBL/GenBank/DDBJ whole genome shotgun (WGS) entry which is preliminary data.</text>
</comment>
<proteinExistence type="predicted"/>
<feature type="region of interest" description="Disordered" evidence="1">
    <location>
        <begin position="1"/>
        <end position="24"/>
    </location>
</feature>
<evidence type="ECO:0000313" key="2">
    <source>
        <dbReference type="EMBL" id="KAK7796267.1"/>
    </source>
</evidence>
<keyword evidence="3" id="KW-1185">Reference proteome</keyword>
<dbReference type="AlphaFoldDB" id="A0AAW0H1A9"/>
<protein>
    <submittedName>
        <fullName evidence="2">Uncharacterized protein</fullName>
    </submittedName>
</protein>
<dbReference type="EMBL" id="JBBHLL010001277">
    <property type="protein sequence ID" value="KAK7796267.1"/>
    <property type="molecule type" value="Genomic_DNA"/>
</dbReference>
<accession>A0AAW0H1A9</accession>
<sequence length="24" mass="2497">MNVIQMTQSSSSLSASLGDRVTIA</sequence>
<evidence type="ECO:0000256" key="1">
    <source>
        <dbReference type="SAM" id="MobiDB-lite"/>
    </source>
</evidence>
<evidence type="ECO:0000313" key="3">
    <source>
        <dbReference type="Proteomes" id="UP001488838"/>
    </source>
</evidence>
<organism evidence="2 3">
    <name type="scientific">Myodes glareolus</name>
    <name type="common">Bank vole</name>
    <name type="synonym">Clethrionomys glareolus</name>
    <dbReference type="NCBI Taxonomy" id="447135"/>
    <lineage>
        <taxon>Eukaryota</taxon>
        <taxon>Metazoa</taxon>
        <taxon>Chordata</taxon>
        <taxon>Craniata</taxon>
        <taxon>Vertebrata</taxon>
        <taxon>Euteleostomi</taxon>
        <taxon>Mammalia</taxon>
        <taxon>Eutheria</taxon>
        <taxon>Euarchontoglires</taxon>
        <taxon>Glires</taxon>
        <taxon>Rodentia</taxon>
        <taxon>Myomorpha</taxon>
        <taxon>Muroidea</taxon>
        <taxon>Cricetidae</taxon>
        <taxon>Arvicolinae</taxon>
        <taxon>Myodes</taxon>
    </lineage>
</organism>